<evidence type="ECO:0000313" key="3">
    <source>
        <dbReference type="Proteomes" id="UP001235712"/>
    </source>
</evidence>
<accession>A0ABT9PGD7</accession>
<organism evidence="2 3">
    <name type="scientific">Kineosporia succinea</name>
    <dbReference type="NCBI Taxonomy" id="84632"/>
    <lineage>
        <taxon>Bacteria</taxon>
        <taxon>Bacillati</taxon>
        <taxon>Actinomycetota</taxon>
        <taxon>Actinomycetes</taxon>
        <taxon>Kineosporiales</taxon>
        <taxon>Kineosporiaceae</taxon>
        <taxon>Kineosporia</taxon>
    </lineage>
</organism>
<sequence>MLGVGICLLPLGLGAPAWLGVTSFALAGVSWAPYQATAMALFQRVAPAGRLAPVLAANSAVALLAAPAGVAAGGVLVGWWGAQVTLLASGLATITLGLGAALLVRTRSARATAGSW</sequence>
<keyword evidence="1" id="KW-0812">Transmembrane</keyword>
<keyword evidence="1" id="KW-1133">Transmembrane helix</keyword>
<proteinExistence type="predicted"/>
<keyword evidence="3" id="KW-1185">Reference proteome</keyword>
<evidence type="ECO:0000313" key="2">
    <source>
        <dbReference type="EMBL" id="MDP9831020.1"/>
    </source>
</evidence>
<feature type="transmembrane region" description="Helical" evidence="1">
    <location>
        <begin position="54"/>
        <end position="80"/>
    </location>
</feature>
<protein>
    <recommendedName>
        <fullName evidence="4">MFS transporter</fullName>
    </recommendedName>
</protein>
<dbReference type="RefSeq" id="WP_307250392.1">
    <property type="nucleotide sequence ID" value="NZ_JAUSQZ010000001.1"/>
</dbReference>
<keyword evidence="1" id="KW-0472">Membrane</keyword>
<reference evidence="2 3" key="1">
    <citation type="submission" date="2023-07" db="EMBL/GenBank/DDBJ databases">
        <title>Sequencing the genomes of 1000 actinobacteria strains.</title>
        <authorList>
            <person name="Klenk H.-P."/>
        </authorList>
    </citation>
    <scope>NUCLEOTIDE SEQUENCE [LARGE SCALE GENOMIC DNA]</scope>
    <source>
        <strain evidence="2 3">DSM 44388</strain>
    </source>
</reference>
<dbReference type="Proteomes" id="UP001235712">
    <property type="component" value="Unassembled WGS sequence"/>
</dbReference>
<dbReference type="InterPro" id="IPR036259">
    <property type="entry name" value="MFS_trans_sf"/>
</dbReference>
<name>A0ABT9PGD7_9ACTN</name>
<dbReference type="SUPFAM" id="SSF103473">
    <property type="entry name" value="MFS general substrate transporter"/>
    <property type="match status" value="1"/>
</dbReference>
<gene>
    <name evidence="2" type="ORF">J2S57_006769</name>
</gene>
<evidence type="ECO:0008006" key="4">
    <source>
        <dbReference type="Google" id="ProtNLM"/>
    </source>
</evidence>
<dbReference type="EMBL" id="JAUSQZ010000001">
    <property type="protein sequence ID" value="MDP9831020.1"/>
    <property type="molecule type" value="Genomic_DNA"/>
</dbReference>
<feature type="transmembrane region" description="Helical" evidence="1">
    <location>
        <begin position="86"/>
        <end position="104"/>
    </location>
</feature>
<evidence type="ECO:0000256" key="1">
    <source>
        <dbReference type="SAM" id="Phobius"/>
    </source>
</evidence>
<comment type="caution">
    <text evidence="2">The sequence shown here is derived from an EMBL/GenBank/DDBJ whole genome shotgun (WGS) entry which is preliminary data.</text>
</comment>